<evidence type="ECO:0000256" key="1">
    <source>
        <dbReference type="ARBA" id="ARBA00009437"/>
    </source>
</evidence>
<reference evidence="6 7" key="1">
    <citation type="submission" date="2020-11" db="EMBL/GenBank/DDBJ databases">
        <title>Fusibacter basophilias sp. nov.</title>
        <authorList>
            <person name="Qiu D."/>
        </authorList>
    </citation>
    <scope>NUCLEOTIDE SEQUENCE [LARGE SCALE GENOMIC DNA]</scope>
    <source>
        <strain evidence="6 7">Q10-2</strain>
    </source>
</reference>
<keyword evidence="2" id="KW-0805">Transcription regulation</keyword>
<feature type="domain" description="HTH lysR-type" evidence="5">
    <location>
        <begin position="1"/>
        <end position="58"/>
    </location>
</feature>
<evidence type="ECO:0000256" key="2">
    <source>
        <dbReference type="ARBA" id="ARBA00023015"/>
    </source>
</evidence>
<keyword evidence="4" id="KW-0804">Transcription</keyword>
<dbReference type="Gene3D" id="3.40.190.290">
    <property type="match status" value="1"/>
</dbReference>
<dbReference type="Pfam" id="PF00126">
    <property type="entry name" value="HTH_1"/>
    <property type="match status" value="1"/>
</dbReference>
<evidence type="ECO:0000313" key="6">
    <source>
        <dbReference type="EMBL" id="MBF4694536.1"/>
    </source>
</evidence>
<dbReference type="InterPro" id="IPR050950">
    <property type="entry name" value="HTH-type_LysR_regulators"/>
</dbReference>
<evidence type="ECO:0000256" key="3">
    <source>
        <dbReference type="ARBA" id="ARBA00023125"/>
    </source>
</evidence>
<dbReference type="Proteomes" id="UP000614200">
    <property type="component" value="Unassembled WGS sequence"/>
</dbReference>
<dbReference type="InterPro" id="IPR036388">
    <property type="entry name" value="WH-like_DNA-bd_sf"/>
</dbReference>
<organism evidence="6 7">
    <name type="scientific">Fusibacter ferrireducens</name>
    <dbReference type="NCBI Taxonomy" id="2785058"/>
    <lineage>
        <taxon>Bacteria</taxon>
        <taxon>Bacillati</taxon>
        <taxon>Bacillota</taxon>
        <taxon>Clostridia</taxon>
        <taxon>Eubacteriales</taxon>
        <taxon>Eubacteriales Family XII. Incertae Sedis</taxon>
        <taxon>Fusibacter</taxon>
    </lineage>
</organism>
<accession>A0ABR9ZW12</accession>
<dbReference type="InterPro" id="IPR036390">
    <property type="entry name" value="WH_DNA-bd_sf"/>
</dbReference>
<sequence length="290" mass="32954">MYLIQLKYFLTVARCEHMTHAAEELHIAQPSLSKVISKLEDELGVPLFERVGRQIKLNHFGRAFLYRVERIFSELENGKLELAEMLKNESLNITIAANNIGSFSKILEGYLKISPNTVFKQTMGPTEKMKKQLQDGAVDFCITSPPIEDDFIECIPLTVEEIFLVVSKKHKFATYKAINLIEAAHEPFICLKEGFGIRDLTEKLCRQAGFNPIIVFETDIATNLIEMVNSNMGVALLPRLQWNGVQPDLSVSIPIKVPVCSRVIALSFIKDHYLSSNSIRFKEYLIDFLK</sequence>
<dbReference type="Pfam" id="PF03466">
    <property type="entry name" value="LysR_substrate"/>
    <property type="match status" value="1"/>
</dbReference>
<dbReference type="SUPFAM" id="SSF46785">
    <property type="entry name" value="Winged helix' DNA-binding domain"/>
    <property type="match status" value="1"/>
</dbReference>
<evidence type="ECO:0000256" key="4">
    <source>
        <dbReference type="ARBA" id="ARBA00023163"/>
    </source>
</evidence>
<dbReference type="PRINTS" id="PR00039">
    <property type="entry name" value="HTHLYSR"/>
</dbReference>
<dbReference type="PANTHER" id="PTHR30419">
    <property type="entry name" value="HTH-TYPE TRANSCRIPTIONAL REGULATOR YBHD"/>
    <property type="match status" value="1"/>
</dbReference>
<evidence type="ECO:0000313" key="7">
    <source>
        <dbReference type="Proteomes" id="UP000614200"/>
    </source>
</evidence>
<proteinExistence type="inferred from homology"/>
<dbReference type="PANTHER" id="PTHR30419:SF28">
    <property type="entry name" value="HTH-TYPE TRANSCRIPTIONAL REGULATOR BSDA"/>
    <property type="match status" value="1"/>
</dbReference>
<evidence type="ECO:0000259" key="5">
    <source>
        <dbReference type="PROSITE" id="PS50931"/>
    </source>
</evidence>
<protein>
    <submittedName>
        <fullName evidence="6">LysR family transcriptional regulator</fullName>
    </submittedName>
</protein>
<keyword evidence="3" id="KW-0238">DNA-binding</keyword>
<comment type="caution">
    <text evidence="6">The sequence shown here is derived from an EMBL/GenBank/DDBJ whole genome shotgun (WGS) entry which is preliminary data.</text>
</comment>
<dbReference type="InterPro" id="IPR000847">
    <property type="entry name" value="LysR_HTH_N"/>
</dbReference>
<keyword evidence="7" id="KW-1185">Reference proteome</keyword>
<dbReference type="RefSeq" id="WP_194702768.1">
    <property type="nucleotide sequence ID" value="NZ_JADKNH010000009.1"/>
</dbReference>
<dbReference type="SUPFAM" id="SSF53850">
    <property type="entry name" value="Periplasmic binding protein-like II"/>
    <property type="match status" value="1"/>
</dbReference>
<comment type="similarity">
    <text evidence="1">Belongs to the LysR transcriptional regulatory family.</text>
</comment>
<name>A0ABR9ZW12_9FIRM</name>
<dbReference type="PROSITE" id="PS50931">
    <property type="entry name" value="HTH_LYSR"/>
    <property type="match status" value="1"/>
</dbReference>
<dbReference type="EMBL" id="JADKNH010000009">
    <property type="protein sequence ID" value="MBF4694536.1"/>
    <property type="molecule type" value="Genomic_DNA"/>
</dbReference>
<gene>
    <name evidence="6" type="ORF">ISU02_15605</name>
</gene>
<dbReference type="InterPro" id="IPR005119">
    <property type="entry name" value="LysR_subst-bd"/>
</dbReference>
<dbReference type="Gene3D" id="1.10.10.10">
    <property type="entry name" value="Winged helix-like DNA-binding domain superfamily/Winged helix DNA-binding domain"/>
    <property type="match status" value="1"/>
</dbReference>